<dbReference type="Pfam" id="PF24753">
    <property type="entry name" value="DUF7698"/>
    <property type="match status" value="1"/>
</dbReference>
<dbReference type="AlphaFoldDB" id="A0A2N6UJB6"/>
<dbReference type="GeneID" id="84578244"/>
<comment type="caution">
    <text evidence="2">The sequence shown here is derived from an EMBL/GenBank/DDBJ whole genome shotgun (WGS) entry which is preliminary data.</text>
</comment>
<dbReference type="InterPro" id="IPR056115">
    <property type="entry name" value="DUF7698"/>
</dbReference>
<accession>A0A2N6UJB6</accession>
<evidence type="ECO:0000313" key="3">
    <source>
        <dbReference type="Proteomes" id="UP000235658"/>
    </source>
</evidence>
<name>A0A2N6UJB6_9FIRM</name>
<dbReference type="Proteomes" id="UP000235658">
    <property type="component" value="Unassembled WGS sequence"/>
</dbReference>
<dbReference type="EMBL" id="PNHP01000002">
    <property type="protein sequence ID" value="PMC81830.1"/>
    <property type="molecule type" value="Genomic_DNA"/>
</dbReference>
<proteinExistence type="predicted"/>
<reference evidence="2 3" key="1">
    <citation type="submission" date="2017-09" db="EMBL/GenBank/DDBJ databases">
        <title>Bacterial strain isolated from the female urinary microbiota.</title>
        <authorList>
            <person name="Thomas-White K."/>
            <person name="Kumar N."/>
            <person name="Forster S."/>
            <person name="Putonti C."/>
            <person name="Lawley T."/>
            <person name="Wolfe A.J."/>
        </authorList>
    </citation>
    <scope>NUCLEOTIDE SEQUENCE [LARGE SCALE GENOMIC DNA]</scope>
    <source>
        <strain evidence="2 3">UMB0204</strain>
    </source>
</reference>
<organism evidence="2 3">
    <name type="scientific">Anaerococcus hydrogenalis</name>
    <dbReference type="NCBI Taxonomy" id="33029"/>
    <lineage>
        <taxon>Bacteria</taxon>
        <taxon>Bacillati</taxon>
        <taxon>Bacillota</taxon>
        <taxon>Tissierellia</taxon>
        <taxon>Tissierellales</taxon>
        <taxon>Peptoniphilaceae</taxon>
        <taxon>Anaerococcus</taxon>
    </lineage>
</organism>
<dbReference type="RefSeq" id="WP_102197792.1">
    <property type="nucleotide sequence ID" value="NZ_PNHP01000002.1"/>
</dbReference>
<feature type="domain" description="DUF7698" evidence="1">
    <location>
        <begin position="1"/>
        <end position="119"/>
    </location>
</feature>
<sequence length="124" mass="14898">MKKIEILENLETNEDFQENKINYSFYWAYEKAKRAGLERLDFEELGFEKDYLEIIENIERFEIKEFTISDQSTALMNELQAFKNKGYSIVDLIEQETGRTNWNFEAKEDEKEIKPALVLRKIQK</sequence>
<gene>
    <name evidence="2" type="ORF">CJ192_03510</name>
</gene>
<evidence type="ECO:0000259" key="1">
    <source>
        <dbReference type="Pfam" id="PF24753"/>
    </source>
</evidence>
<protein>
    <recommendedName>
        <fullName evidence="1">DUF7698 domain-containing protein</fullName>
    </recommendedName>
</protein>
<evidence type="ECO:0000313" key="2">
    <source>
        <dbReference type="EMBL" id="PMC81830.1"/>
    </source>
</evidence>